<dbReference type="RefSeq" id="WP_036441949.1">
    <property type="nucleotide sequence ID" value="NZ_AP022567.1"/>
</dbReference>
<dbReference type="PANTHER" id="PTHR43442:SF3">
    <property type="entry name" value="GLUCONOKINASE-RELATED"/>
    <property type="match status" value="1"/>
</dbReference>
<dbReference type="GO" id="GO:0005524">
    <property type="term" value="F:ATP binding"/>
    <property type="evidence" value="ECO:0007669"/>
    <property type="project" value="UniProtKB-KW"/>
</dbReference>
<dbReference type="InterPro" id="IPR031322">
    <property type="entry name" value="Shikimate/glucono_kinase"/>
</dbReference>
<comment type="similarity">
    <text evidence="2 10">Belongs to the gluconokinase GntK/GntV family.</text>
</comment>
<keyword evidence="4 10" id="KW-0808">Transferase</keyword>
<dbReference type="FunFam" id="3.40.50.300:FF:000522">
    <property type="entry name" value="Gluconokinase"/>
    <property type="match status" value="1"/>
</dbReference>
<comment type="pathway">
    <text evidence="1">Carbohydrate acid metabolism.</text>
</comment>
<dbReference type="Proteomes" id="UP001241092">
    <property type="component" value="Chromosome"/>
</dbReference>
<dbReference type="EMBL" id="AP027452">
    <property type="protein sequence ID" value="BDY31853.1"/>
    <property type="molecule type" value="Genomic_DNA"/>
</dbReference>
<proteinExistence type="inferred from homology"/>
<dbReference type="GO" id="GO:0019521">
    <property type="term" value="P:D-gluconate metabolic process"/>
    <property type="evidence" value="ECO:0007669"/>
    <property type="project" value="UniProtKB-KW"/>
</dbReference>
<comment type="catalytic activity">
    <reaction evidence="9 10">
        <text>D-gluconate + ATP = 6-phospho-D-gluconate + ADP + H(+)</text>
        <dbReference type="Rhea" id="RHEA:19433"/>
        <dbReference type="ChEBI" id="CHEBI:15378"/>
        <dbReference type="ChEBI" id="CHEBI:18391"/>
        <dbReference type="ChEBI" id="CHEBI:30616"/>
        <dbReference type="ChEBI" id="CHEBI:58759"/>
        <dbReference type="ChEBI" id="CHEBI:456216"/>
        <dbReference type="EC" id="2.7.1.12"/>
    </reaction>
</comment>
<sequence>MGSPIVVMGVSGSGKSTVGAALAQRLRVPFGDADDFHPPANIEKMTAGHALDDDDRYPWLEAIGDWLAEHHDGGVMSCSALKRKYRDQLRRHCPEVQFLHLAGSPEVIGRRQASRPGHFMPPSLLASQFETLEPLDSDEAGVVIDVDQNIDAIIDTYVARTAGQDSHR</sequence>
<accession>A0AAI8TZV2</accession>
<organism evidence="11 12">
    <name type="scientific">Mycolicibacterium mageritense</name>
    <name type="common">Mycobacterium mageritense</name>
    <dbReference type="NCBI Taxonomy" id="53462"/>
    <lineage>
        <taxon>Bacteria</taxon>
        <taxon>Bacillati</taxon>
        <taxon>Actinomycetota</taxon>
        <taxon>Actinomycetes</taxon>
        <taxon>Mycobacteriales</taxon>
        <taxon>Mycobacteriaceae</taxon>
        <taxon>Mycolicibacterium</taxon>
    </lineage>
</organism>
<keyword evidence="6 10" id="KW-0418">Kinase</keyword>
<evidence type="ECO:0000256" key="9">
    <source>
        <dbReference type="ARBA" id="ARBA00048090"/>
    </source>
</evidence>
<dbReference type="GO" id="GO:0005737">
    <property type="term" value="C:cytoplasm"/>
    <property type="evidence" value="ECO:0007669"/>
    <property type="project" value="TreeGrafter"/>
</dbReference>
<evidence type="ECO:0000256" key="8">
    <source>
        <dbReference type="ARBA" id="ARBA00023064"/>
    </source>
</evidence>
<keyword evidence="8" id="KW-0311">Gluconate utilization</keyword>
<keyword evidence="7 10" id="KW-0067">ATP-binding</keyword>
<dbReference type="EC" id="2.7.1.12" evidence="3 10"/>
<dbReference type="CDD" id="cd02021">
    <property type="entry name" value="GntK"/>
    <property type="match status" value="1"/>
</dbReference>
<dbReference type="SUPFAM" id="SSF52540">
    <property type="entry name" value="P-loop containing nucleoside triphosphate hydrolases"/>
    <property type="match status" value="1"/>
</dbReference>
<dbReference type="InterPro" id="IPR027417">
    <property type="entry name" value="P-loop_NTPase"/>
</dbReference>
<keyword evidence="5 10" id="KW-0547">Nucleotide-binding</keyword>
<evidence type="ECO:0000256" key="10">
    <source>
        <dbReference type="RuleBase" id="RU363066"/>
    </source>
</evidence>
<dbReference type="InterPro" id="IPR006001">
    <property type="entry name" value="Therm_gnt_kin"/>
</dbReference>
<gene>
    <name evidence="11" type="ORF">hbim_05811</name>
</gene>
<protein>
    <recommendedName>
        <fullName evidence="3 10">Gluconokinase</fullName>
        <ecNumber evidence="3 10">2.7.1.12</ecNumber>
    </recommendedName>
</protein>
<evidence type="ECO:0000256" key="6">
    <source>
        <dbReference type="ARBA" id="ARBA00022777"/>
    </source>
</evidence>
<dbReference type="NCBIfam" id="TIGR01313">
    <property type="entry name" value="therm_gnt_kin"/>
    <property type="match status" value="1"/>
</dbReference>
<name>A0AAI8TZV2_MYCME</name>
<evidence type="ECO:0000256" key="1">
    <source>
        <dbReference type="ARBA" id="ARBA00004761"/>
    </source>
</evidence>
<evidence type="ECO:0000256" key="7">
    <source>
        <dbReference type="ARBA" id="ARBA00022840"/>
    </source>
</evidence>
<reference evidence="11" key="1">
    <citation type="submission" date="2023-03" db="EMBL/GenBank/DDBJ databases">
        <title>Draft genome sequence of a Mycolicibacterium mageritense strain H4_3_1 isolated from a hybrid biological-inorganic system reactor.</title>
        <authorList>
            <person name="Feng X."/>
            <person name="Kazama D."/>
            <person name="Sato K."/>
            <person name="Kobayashi H."/>
        </authorList>
    </citation>
    <scope>NUCLEOTIDE SEQUENCE</scope>
    <source>
        <strain evidence="11">H4_3_1</strain>
    </source>
</reference>
<dbReference type="Pfam" id="PF01202">
    <property type="entry name" value="SKI"/>
    <property type="match status" value="1"/>
</dbReference>
<evidence type="ECO:0000313" key="12">
    <source>
        <dbReference type="Proteomes" id="UP001241092"/>
    </source>
</evidence>
<evidence type="ECO:0000256" key="3">
    <source>
        <dbReference type="ARBA" id="ARBA00012054"/>
    </source>
</evidence>
<evidence type="ECO:0000256" key="5">
    <source>
        <dbReference type="ARBA" id="ARBA00022741"/>
    </source>
</evidence>
<evidence type="ECO:0000256" key="2">
    <source>
        <dbReference type="ARBA" id="ARBA00008420"/>
    </source>
</evidence>
<dbReference type="AlphaFoldDB" id="A0AAI8TZV2"/>
<dbReference type="Gene3D" id="3.40.50.300">
    <property type="entry name" value="P-loop containing nucleotide triphosphate hydrolases"/>
    <property type="match status" value="1"/>
</dbReference>
<evidence type="ECO:0000313" key="11">
    <source>
        <dbReference type="EMBL" id="BDY31853.1"/>
    </source>
</evidence>
<dbReference type="GO" id="GO:0046316">
    <property type="term" value="F:gluconokinase activity"/>
    <property type="evidence" value="ECO:0007669"/>
    <property type="project" value="UniProtKB-EC"/>
</dbReference>
<evidence type="ECO:0000256" key="4">
    <source>
        <dbReference type="ARBA" id="ARBA00022679"/>
    </source>
</evidence>
<dbReference type="PANTHER" id="PTHR43442">
    <property type="entry name" value="GLUCONOKINASE-RELATED"/>
    <property type="match status" value="1"/>
</dbReference>